<sequence length="578" mass="65894">MDEWDKFKNIACQPYSPYMLVLLQAAVQVIQKRYERYPHTLILSNPMQFPSQQEVDRSMDMEPRDVLMPPVDAPWFEYADRVSRSATFGGDKVTPALRNLVRGESLDEKVVRDYLHLLKTASSSTKISSIRALDPHGEIHIESEGFDMPTVIPMSDGQEWAFAVAYHDCIHWYDSRPDGRRPCFAISGGRKVMENWRGPQASESENSSIFMLMGVSRIMQQKPHVSQKTADEHGHAFRKRMLVELLAGQLEPTPEYLAEKGIIKGVRVEGESIFVSQTDCLSPFLPQEENSFDDAIDMTMWEDTAGRVRSTSLTRPTSAVEGEVVCECVGHEAANGGLQSASAFSFRPILPSGPLLQPTAFGGMSGSLTILENLTTGLRFLRTATASGFDDEYTLWLLGQSRKTNGKLQQRYQRVLFNEKMEERNSQNFEISRFPDGQWDKMMKDSKQWKMWKDLRDIGRKHDDLGEFVTLCALPGSMNKEIMPLRYQEKLVDAFEKEIENNSSPLRQWLRDARELCESIFKKSIPAYLVKLDDYEASSEEEVTDTVWRSLLSTDPAQDHTAVVEYAYHGYDWTVEEL</sequence>
<comment type="caution">
    <text evidence="1">The sequence shown here is derived from an EMBL/GenBank/DDBJ whole genome shotgun (WGS) entry which is preliminary data.</text>
</comment>
<gene>
    <name evidence="1" type="ORF">FIESC28_05778</name>
</gene>
<keyword evidence="2" id="KW-1185">Reference proteome</keyword>
<dbReference type="AlphaFoldDB" id="A0A366RR97"/>
<dbReference type="OrthoDB" id="5043919at2759"/>
<dbReference type="Proteomes" id="UP000253153">
    <property type="component" value="Unassembled WGS sequence"/>
</dbReference>
<proteinExistence type="predicted"/>
<dbReference type="GeneID" id="41995219"/>
<protein>
    <submittedName>
        <fullName evidence="1">Uncharacterized protein</fullName>
    </submittedName>
</protein>
<name>A0A366RR97_9HYPO</name>
<dbReference type="EMBL" id="QKXC01000118">
    <property type="protein sequence ID" value="RBR18956.1"/>
    <property type="molecule type" value="Genomic_DNA"/>
</dbReference>
<reference evidence="1 2" key="1">
    <citation type="submission" date="2018-06" db="EMBL/GenBank/DDBJ databases">
        <title>Fusarium incarnatum-equiseti species complex species 28.</title>
        <authorList>
            <person name="Gardiner D.M."/>
        </authorList>
    </citation>
    <scope>NUCLEOTIDE SEQUENCE [LARGE SCALE GENOMIC DNA]</scope>
    <source>
        <strain evidence="1 2">FIESC_28</strain>
    </source>
</reference>
<evidence type="ECO:0000313" key="2">
    <source>
        <dbReference type="Proteomes" id="UP000253153"/>
    </source>
</evidence>
<evidence type="ECO:0000313" key="1">
    <source>
        <dbReference type="EMBL" id="RBR18956.1"/>
    </source>
</evidence>
<organism evidence="1 2">
    <name type="scientific">Fusarium coffeatum</name>
    <dbReference type="NCBI Taxonomy" id="231269"/>
    <lineage>
        <taxon>Eukaryota</taxon>
        <taxon>Fungi</taxon>
        <taxon>Dikarya</taxon>
        <taxon>Ascomycota</taxon>
        <taxon>Pezizomycotina</taxon>
        <taxon>Sordariomycetes</taxon>
        <taxon>Hypocreomycetidae</taxon>
        <taxon>Hypocreales</taxon>
        <taxon>Nectriaceae</taxon>
        <taxon>Fusarium</taxon>
        <taxon>Fusarium incarnatum-equiseti species complex</taxon>
    </lineage>
</organism>
<accession>A0A366RR97</accession>
<dbReference type="RefSeq" id="XP_031016012.1">
    <property type="nucleotide sequence ID" value="XM_031159923.1"/>
</dbReference>